<evidence type="ECO:0000256" key="1">
    <source>
        <dbReference type="ARBA" id="ARBA00023125"/>
    </source>
</evidence>
<dbReference type="InterPro" id="IPR039420">
    <property type="entry name" value="WalR-like"/>
</dbReference>
<dbReference type="InterPro" id="IPR011006">
    <property type="entry name" value="CheY-like_superfamily"/>
</dbReference>
<protein>
    <submittedName>
        <fullName evidence="5">Response regulator transcription factor</fullName>
    </submittedName>
</protein>
<dbReference type="RefSeq" id="WP_251947919.1">
    <property type="nucleotide sequence ID" value="NZ_JAMRYM010000113.1"/>
</dbReference>
<reference evidence="5" key="1">
    <citation type="submission" date="2022-06" db="EMBL/GenBank/DDBJ databases">
        <title>Whole genome shotgun sequencing (WGS) of Rathayibacter sp. ZW T2_19, isolated from stored onions (Allium cepa).</title>
        <authorList>
            <person name="Stoll D.A."/>
            <person name="Huch M."/>
        </authorList>
    </citation>
    <scope>NUCLEOTIDE SEQUENCE</scope>
    <source>
        <strain evidence="5">ZW T2_19</strain>
    </source>
</reference>
<evidence type="ECO:0000256" key="2">
    <source>
        <dbReference type="PROSITE-ProRule" id="PRU00169"/>
    </source>
</evidence>
<dbReference type="SMART" id="SM00448">
    <property type="entry name" value="REC"/>
    <property type="match status" value="1"/>
</dbReference>
<keyword evidence="2" id="KW-0597">Phosphoprotein</keyword>
<dbReference type="PROSITE" id="PS50043">
    <property type="entry name" value="HTH_LUXR_2"/>
    <property type="match status" value="1"/>
</dbReference>
<dbReference type="InterPro" id="IPR016032">
    <property type="entry name" value="Sig_transdc_resp-reg_C-effctor"/>
</dbReference>
<dbReference type="GO" id="GO:0003677">
    <property type="term" value="F:DNA binding"/>
    <property type="evidence" value="ECO:0007669"/>
    <property type="project" value="UniProtKB-KW"/>
</dbReference>
<dbReference type="AlphaFoldDB" id="A0A9X2DZU3"/>
<dbReference type="CDD" id="cd06170">
    <property type="entry name" value="LuxR_C_like"/>
    <property type="match status" value="1"/>
</dbReference>
<dbReference type="GO" id="GO:0000160">
    <property type="term" value="P:phosphorelay signal transduction system"/>
    <property type="evidence" value="ECO:0007669"/>
    <property type="project" value="InterPro"/>
</dbReference>
<evidence type="ECO:0000259" key="4">
    <source>
        <dbReference type="PROSITE" id="PS50110"/>
    </source>
</evidence>
<sequence length="219" mass="23517">MVKPLRVAVVEDQELYRSMLTALIGAHPTTAVVVSVAGSSEARARIVPGTADIAILDVELNDGNGVALGVALRRRDPNLAILLLSAHDVMDLVLRLPADVAGSWSYLSKSSSLTMETLIRTLWATAQGQVVLDPELIDVSRARRGSELARLTDRQMEVLRLVAQGMSNQSVAESLHLSVRSVEGHLKLIYETLGISAATTLNARVVATLAFLRDTSRTG</sequence>
<dbReference type="GO" id="GO:0006355">
    <property type="term" value="P:regulation of DNA-templated transcription"/>
    <property type="evidence" value="ECO:0007669"/>
    <property type="project" value="InterPro"/>
</dbReference>
<dbReference type="PANTHER" id="PTHR43214:SF43">
    <property type="entry name" value="TWO-COMPONENT RESPONSE REGULATOR"/>
    <property type="match status" value="1"/>
</dbReference>
<name>A0A9X2DZU3_9MICO</name>
<evidence type="ECO:0000313" key="5">
    <source>
        <dbReference type="EMBL" id="MCM6764135.1"/>
    </source>
</evidence>
<dbReference type="EMBL" id="JAMRYM010000113">
    <property type="protein sequence ID" value="MCM6764135.1"/>
    <property type="molecule type" value="Genomic_DNA"/>
</dbReference>
<dbReference type="PANTHER" id="PTHR43214">
    <property type="entry name" value="TWO-COMPONENT RESPONSE REGULATOR"/>
    <property type="match status" value="1"/>
</dbReference>
<feature type="modified residue" description="4-aspartylphosphate" evidence="2">
    <location>
        <position position="57"/>
    </location>
</feature>
<dbReference type="SMART" id="SM00421">
    <property type="entry name" value="HTH_LUXR"/>
    <property type="match status" value="1"/>
</dbReference>
<dbReference type="Pfam" id="PF00072">
    <property type="entry name" value="Response_reg"/>
    <property type="match status" value="1"/>
</dbReference>
<feature type="domain" description="Response regulatory" evidence="4">
    <location>
        <begin position="6"/>
        <end position="124"/>
    </location>
</feature>
<dbReference type="InterPro" id="IPR000792">
    <property type="entry name" value="Tscrpt_reg_LuxR_C"/>
</dbReference>
<keyword evidence="1" id="KW-0238">DNA-binding</keyword>
<keyword evidence="6" id="KW-1185">Reference proteome</keyword>
<dbReference type="InterPro" id="IPR001789">
    <property type="entry name" value="Sig_transdc_resp-reg_receiver"/>
</dbReference>
<proteinExistence type="predicted"/>
<evidence type="ECO:0000259" key="3">
    <source>
        <dbReference type="PROSITE" id="PS50043"/>
    </source>
</evidence>
<dbReference type="Proteomes" id="UP001155240">
    <property type="component" value="Unassembled WGS sequence"/>
</dbReference>
<feature type="domain" description="HTH luxR-type" evidence="3">
    <location>
        <begin position="144"/>
        <end position="209"/>
    </location>
</feature>
<comment type="caution">
    <text evidence="5">The sequence shown here is derived from an EMBL/GenBank/DDBJ whole genome shotgun (WGS) entry which is preliminary data.</text>
</comment>
<dbReference type="PROSITE" id="PS50110">
    <property type="entry name" value="RESPONSE_REGULATORY"/>
    <property type="match status" value="1"/>
</dbReference>
<dbReference type="PRINTS" id="PR00038">
    <property type="entry name" value="HTHLUXR"/>
</dbReference>
<dbReference type="Gene3D" id="3.40.50.2300">
    <property type="match status" value="1"/>
</dbReference>
<accession>A0A9X2DZU3</accession>
<gene>
    <name evidence="5" type="ORF">NB037_17105</name>
</gene>
<organism evidence="5 6">
    <name type="scientific">Rathayibacter rubneri</name>
    <dbReference type="NCBI Taxonomy" id="2950106"/>
    <lineage>
        <taxon>Bacteria</taxon>
        <taxon>Bacillati</taxon>
        <taxon>Actinomycetota</taxon>
        <taxon>Actinomycetes</taxon>
        <taxon>Micrococcales</taxon>
        <taxon>Microbacteriaceae</taxon>
        <taxon>Rathayibacter</taxon>
    </lineage>
</organism>
<evidence type="ECO:0000313" key="6">
    <source>
        <dbReference type="Proteomes" id="UP001155240"/>
    </source>
</evidence>
<dbReference type="Pfam" id="PF00196">
    <property type="entry name" value="GerE"/>
    <property type="match status" value="1"/>
</dbReference>
<dbReference type="SUPFAM" id="SSF52172">
    <property type="entry name" value="CheY-like"/>
    <property type="match status" value="1"/>
</dbReference>
<dbReference type="SUPFAM" id="SSF46894">
    <property type="entry name" value="C-terminal effector domain of the bipartite response regulators"/>
    <property type="match status" value="1"/>
</dbReference>